<dbReference type="InterPro" id="IPR036754">
    <property type="entry name" value="YbaK/aa-tRNA-synt-asso_dom_sf"/>
</dbReference>
<dbReference type="AlphaFoldDB" id="A0A368YW01"/>
<dbReference type="CDD" id="cd04335">
    <property type="entry name" value="PrdX_deacylase"/>
    <property type="match status" value="1"/>
</dbReference>
<dbReference type="SUPFAM" id="SSF55826">
    <property type="entry name" value="YbaK/ProRS associated domain"/>
    <property type="match status" value="1"/>
</dbReference>
<evidence type="ECO:0000259" key="2">
    <source>
        <dbReference type="Pfam" id="PF04073"/>
    </source>
</evidence>
<sequence>MGKSVDELMQYLGDMGIEVSTIRHAAVFTVAEAQNLRGQLSGAHTKNLFLKDKKDNYFLVTVDEDAEVDLKTIHSKIGAASRVSFGKSEKLLEYLGLTPGAVSVFGLINDTQHQVSVVLDEKLMQHDIINAHPLTNEATTSIRREDLLTFLKMTGHEPLILKIDVATPN</sequence>
<dbReference type="InterPro" id="IPR040285">
    <property type="entry name" value="ProX/PRXD1"/>
</dbReference>
<feature type="domain" description="YbaK/aminoacyl-tRNA synthetase-associated" evidence="2">
    <location>
        <begin position="24"/>
        <end position="150"/>
    </location>
</feature>
<dbReference type="Pfam" id="PF04073">
    <property type="entry name" value="tRNA_edit"/>
    <property type="match status" value="1"/>
</dbReference>
<evidence type="ECO:0000313" key="4">
    <source>
        <dbReference type="Proteomes" id="UP000253324"/>
    </source>
</evidence>
<comment type="similarity">
    <text evidence="1">Belongs to the PRORSD1 family.</text>
</comment>
<dbReference type="OrthoDB" id="5145315at2"/>
<dbReference type="FunFam" id="3.90.960.10:FF:000005">
    <property type="entry name" value="Putative prolyl-tRNA synthetase"/>
    <property type="match status" value="1"/>
</dbReference>
<evidence type="ECO:0000256" key="1">
    <source>
        <dbReference type="ARBA" id="ARBA00010201"/>
    </source>
</evidence>
<proteinExistence type="inferred from homology"/>
<dbReference type="GO" id="GO:0002161">
    <property type="term" value="F:aminoacyl-tRNA deacylase activity"/>
    <property type="evidence" value="ECO:0007669"/>
    <property type="project" value="InterPro"/>
</dbReference>
<dbReference type="PANTHER" id="PTHR31423:SF3">
    <property type="entry name" value="PROLYL-TRNA SYNTHETASE ASSOCIATED DOMAIN-CONTAINING PROTEIN 1-RELATED"/>
    <property type="match status" value="1"/>
</dbReference>
<dbReference type="RefSeq" id="WP_114429686.1">
    <property type="nucleotide sequence ID" value="NZ_QPJM01000004.1"/>
</dbReference>
<comment type="caution">
    <text evidence="3">The sequence shown here is derived from an EMBL/GenBank/DDBJ whole genome shotgun (WGS) entry which is preliminary data.</text>
</comment>
<dbReference type="PANTHER" id="PTHR31423">
    <property type="entry name" value="YBAK DOMAIN-CONTAINING PROTEIN"/>
    <property type="match status" value="1"/>
</dbReference>
<accession>A0A368YW01</accession>
<name>A0A368YW01_9HYPH</name>
<keyword evidence="4" id="KW-1185">Reference proteome</keyword>
<keyword evidence="3" id="KW-0378">Hydrolase</keyword>
<protein>
    <submittedName>
        <fullName evidence="3">Ala-tRNA(Pro) hydrolase</fullName>
    </submittedName>
</protein>
<organism evidence="3 4">
    <name type="scientific">Phyllobacterium bourgognense</name>
    <dbReference type="NCBI Taxonomy" id="314236"/>
    <lineage>
        <taxon>Bacteria</taxon>
        <taxon>Pseudomonadati</taxon>
        <taxon>Pseudomonadota</taxon>
        <taxon>Alphaproteobacteria</taxon>
        <taxon>Hyphomicrobiales</taxon>
        <taxon>Phyllobacteriaceae</taxon>
        <taxon>Phyllobacterium</taxon>
    </lineage>
</organism>
<evidence type="ECO:0000313" key="3">
    <source>
        <dbReference type="EMBL" id="RCW84392.1"/>
    </source>
</evidence>
<reference evidence="3 4" key="1">
    <citation type="submission" date="2018-07" db="EMBL/GenBank/DDBJ databases">
        <title>Genomic Encyclopedia of Type Strains, Phase III (KMG-III): the genomes of soil and plant-associated and newly described type strains.</title>
        <authorList>
            <person name="Whitman W."/>
        </authorList>
    </citation>
    <scope>NUCLEOTIDE SEQUENCE [LARGE SCALE GENOMIC DNA]</scope>
    <source>
        <strain evidence="3 4">31-25a</strain>
    </source>
</reference>
<dbReference type="Gene3D" id="3.90.960.10">
    <property type="entry name" value="YbaK/aminoacyl-tRNA synthetase-associated domain"/>
    <property type="match status" value="1"/>
</dbReference>
<dbReference type="InterPro" id="IPR007214">
    <property type="entry name" value="YbaK/aa-tRNA-synth-assoc-dom"/>
</dbReference>
<gene>
    <name evidence="3" type="ORF">C7476_104145</name>
</gene>
<dbReference type="Proteomes" id="UP000253324">
    <property type="component" value="Unassembled WGS sequence"/>
</dbReference>
<dbReference type="EMBL" id="QPJM01000004">
    <property type="protein sequence ID" value="RCW84392.1"/>
    <property type="molecule type" value="Genomic_DNA"/>
</dbReference>